<dbReference type="PRINTS" id="PR00368">
    <property type="entry name" value="FADPNR"/>
</dbReference>
<evidence type="ECO:0000313" key="3">
    <source>
        <dbReference type="Proteomes" id="UP000588491"/>
    </source>
</evidence>
<dbReference type="Proteomes" id="UP000588491">
    <property type="component" value="Unassembled WGS sequence"/>
</dbReference>
<dbReference type="RefSeq" id="WP_163187425.1">
    <property type="nucleotide sequence ID" value="NZ_JABBPK010000001.1"/>
</dbReference>
<dbReference type="Pfam" id="PF13738">
    <property type="entry name" value="Pyr_redox_3"/>
    <property type="match status" value="1"/>
</dbReference>
<gene>
    <name evidence="2" type="ORF">HHU08_19670</name>
</gene>
<reference evidence="2 3" key="1">
    <citation type="submission" date="2020-04" db="EMBL/GenBank/DDBJ databases">
        <title>Bacillus sp. UniB3 isolated from commercial digestive syrup.</title>
        <authorList>
            <person name="Thorat V."/>
            <person name="Kirdat K."/>
            <person name="Tiwarekar B."/>
            <person name="Yadav A."/>
        </authorList>
    </citation>
    <scope>NUCLEOTIDE SEQUENCE [LARGE SCALE GENOMIC DNA]</scope>
    <source>
        <strain evidence="2 3">UniB3</strain>
    </source>
</reference>
<sequence>MSEFNILSTCCKPSSAIEENDYIEKELPIAIIGAGPVGLAAAAHFIQYKQKVIILEAGTEVGANILTWKHIKLFSQWKYNIDKAASTLLERYGWEQPNLEEIPTGKELVENYLIPLSKIPELQEVIALNTKVISIAKKNTDKMKTANRENVPFVIYTEYKGTIQVLEARAVIDATGTWGNPNPANSNGVWLESEKSLKDNIFYGLPDILGESIKRYKNKKVAVIGSGHSAINALLELGILKEKNPKTEIIWIIRKERVEDAYGGEEKDALEARGLLGSRIHGLVDKGIVQVHTSFRVDQLIKRNNTSTLNIIGEVNGVKLEIESIDEVIVNTGNRPSYSFLNELRTKVDFATESVEAISPLIDPNLHSCGTVRPHGEKELRQPEKNLYIVGSKSYGRAPTFLMATGYEQVRSIAAFMAGDIESSEKVELDLPETGVCSVSFSNITTNNSCETNSCCS</sequence>
<dbReference type="InterPro" id="IPR036188">
    <property type="entry name" value="FAD/NAD-bd_sf"/>
</dbReference>
<proteinExistence type="predicted"/>
<organism evidence="2 3">
    <name type="scientific">Niallia alba</name>
    <dbReference type="NCBI Taxonomy" id="2729105"/>
    <lineage>
        <taxon>Bacteria</taxon>
        <taxon>Bacillati</taxon>
        <taxon>Bacillota</taxon>
        <taxon>Bacilli</taxon>
        <taxon>Bacillales</taxon>
        <taxon>Bacillaceae</taxon>
        <taxon>Niallia</taxon>
    </lineage>
</organism>
<dbReference type="PANTHER" id="PTHR43539:SF78">
    <property type="entry name" value="FLAVIN-CONTAINING MONOOXYGENASE"/>
    <property type="match status" value="1"/>
</dbReference>
<dbReference type="GO" id="GO:0004497">
    <property type="term" value="F:monooxygenase activity"/>
    <property type="evidence" value="ECO:0007669"/>
    <property type="project" value="TreeGrafter"/>
</dbReference>
<dbReference type="InterPro" id="IPR050982">
    <property type="entry name" value="Auxin_biosynth/cation_transpt"/>
</dbReference>
<dbReference type="EMBL" id="JABBPK010000001">
    <property type="protein sequence ID" value="NMO79174.1"/>
    <property type="molecule type" value="Genomic_DNA"/>
</dbReference>
<dbReference type="PANTHER" id="PTHR43539">
    <property type="entry name" value="FLAVIN-BINDING MONOOXYGENASE-LIKE PROTEIN (AFU_ORTHOLOGUE AFUA_4G09220)"/>
    <property type="match status" value="1"/>
</dbReference>
<dbReference type="Gene3D" id="3.50.50.60">
    <property type="entry name" value="FAD/NAD(P)-binding domain"/>
    <property type="match status" value="1"/>
</dbReference>
<keyword evidence="1" id="KW-0560">Oxidoreductase</keyword>
<dbReference type="SUPFAM" id="SSF51905">
    <property type="entry name" value="FAD/NAD(P)-binding domain"/>
    <property type="match status" value="1"/>
</dbReference>
<evidence type="ECO:0000313" key="2">
    <source>
        <dbReference type="EMBL" id="NMO79174.1"/>
    </source>
</evidence>
<comment type="caution">
    <text evidence="2">The sequence shown here is derived from an EMBL/GenBank/DDBJ whole genome shotgun (WGS) entry which is preliminary data.</text>
</comment>
<dbReference type="AlphaFoldDB" id="A0A7Y0PQ49"/>
<accession>A0A7Y0PQ49</accession>
<name>A0A7Y0PQ49_9BACI</name>
<protein>
    <submittedName>
        <fullName evidence="2">NAD(P)/FAD-dependent oxidoreductase</fullName>
    </submittedName>
</protein>
<keyword evidence="3" id="KW-1185">Reference proteome</keyword>
<dbReference type="GO" id="GO:0050660">
    <property type="term" value="F:flavin adenine dinucleotide binding"/>
    <property type="evidence" value="ECO:0007669"/>
    <property type="project" value="TreeGrafter"/>
</dbReference>
<evidence type="ECO:0000256" key="1">
    <source>
        <dbReference type="ARBA" id="ARBA00023002"/>
    </source>
</evidence>